<sequence>MEKHSIRSKTKPKLRTLPVVVAKSDPHTHVQHKQKIEQMKKVISKKTGMILSFQFSLFLLFNSNLNKISTKRKKHSIVHCHHTHLILEIVCSWTEGCMRGQSKIRTSNQNGNCVFSNNVITNNTIKISCNKTNVSHSRTVDHIISDKSNIITRNKFNASDISTNHHIFKEEWKNQIQHKKQTFFDLNGSASSGGVL</sequence>
<reference evidence="3" key="1">
    <citation type="submission" date="2012-12" db="EMBL/GenBank/DDBJ databases">
        <authorList>
            <person name="Hellsten U."/>
            <person name="Grimwood J."/>
            <person name="Chapman J.A."/>
            <person name="Shapiro H."/>
            <person name="Aerts A."/>
            <person name="Otillar R.P."/>
            <person name="Terry A.Y."/>
            <person name="Boore J.L."/>
            <person name="Simakov O."/>
            <person name="Marletaz F."/>
            <person name="Cho S.-J."/>
            <person name="Edsinger-Gonzales E."/>
            <person name="Havlak P."/>
            <person name="Kuo D.-H."/>
            <person name="Larsson T."/>
            <person name="Lv J."/>
            <person name="Arendt D."/>
            <person name="Savage R."/>
            <person name="Osoegawa K."/>
            <person name="de Jong P."/>
            <person name="Lindberg D.R."/>
            <person name="Seaver E.C."/>
            <person name="Weisblat D.A."/>
            <person name="Putnam N.H."/>
            <person name="Grigoriev I.V."/>
            <person name="Rokhsar D.S."/>
        </authorList>
    </citation>
    <scope>NUCLEOTIDE SEQUENCE</scope>
</reference>
<protein>
    <submittedName>
        <fullName evidence="1 2">Uncharacterized protein</fullName>
    </submittedName>
</protein>
<dbReference type="GeneID" id="20208890"/>
<dbReference type="RefSeq" id="XP_009010453.1">
    <property type="nucleotide sequence ID" value="XM_009012205.1"/>
</dbReference>
<dbReference type="KEGG" id="hro:HELRODRAFT_183167"/>
<name>T1FJ91_HELRO</name>
<dbReference type="EMBL" id="AMQM01008619">
    <property type="status" value="NOT_ANNOTATED_CDS"/>
    <property type="molecule type" value="Genomic_DNA"/>
</dbReference>
<dbReference type="EMBL" id="KB095813">
    <property type="protein sequence ID" value="ESO11472.1"/>
    <property type="molecule type" value="Genomic_DNA"/>
</dbReference>
<dbReference type="HOGENOM" id="CLU_1391594_0_0_1"/>
<keyword evidence="3" id="KW-1185">Reference proteome</keyword>
<organism evidence="2 3">
    <name type="scientific">Helobdella robusta</name>
    <name type="common">Californian leech</name>
    <dbReference type="NCBI Taxonomy" id="6412"/>
    <lineage>
        <taxon>Eukaryota</taxon>
        <taxon>Metazoa</taxon>
        <taxon>Spiralia</taxon>
        <taxon>Lophotrochozoa</taxon>
        <taxon>Annelida</taxon>
        <taxon>Clitellata</taxon>
        <taxon>Hirudinea</taxon>
        <taxon>Rhynchobdellida</taxon>
        <taxon>Glossiphoniidae</taxon>
        <taxon>Helobdella</taxon>
    </lineage>
</organism>
<dbReference type="CTD" id="20208890"/>
<reference evidence="2" key="3">
    <citation type="submission" date="2015-06" db="UniProtKB">
        <authorList>
            <consortium name="EnsemblMetazoa"/>
        </authorList>
    </citation>
    <scope>IDENTIFICATION</scope>
</reference>
<gene>
    <name evidence="2" type="primary">20208890</name>
    <name evidence="1" type="ORF">HELRODRAFT_183167</name>
</gene>
<dbReference type="Proteomes" id="UP000015101">
    <property type="component" value="Unassembled WGS sequence"/>
</dbReference>
<evidence type="ECO:0000313" key="3">
    <source>
        <dbReference type="Proteomes" id="UP000015101"/>
    </source>
</evidence>
<evidence type="ECO:0000313" key="2">
    <source>
        <dbReference type="EnsemblMetazoa" id="HelroP183167"/>
    </source>
</evidence>
<dbReference type="InParanoid" id="T1FJ91"/>
<evidence type="ECO:0000313" key="1">
    <source>
        <dbReference type="EMBL" id="ESO11472.1"/>
    </source>
</evidence>
<reference evidence="1 3" key="2">
    <citation type="journal article" date="2013" name="Nature">
        <title>Insights into bilaterian evolution from three spiralian genomes.</title>
        <authorList>
            <person name="Simakov O."/>
            <person name="Marletaz F."/>
            <person name="Cho S.J."/>
            <person name="Edsinger-Gonzales E."/>
            <person name="Havlak P."/>
            <person name="Hellsten U."/>
            <person name="Kuo D.H."/>
            <person name="Larsson T."/>
            <person name="Lv J."/>
            <person name="Arendt D."/>
            <person name="Savage R."/>
            <person name="Osoegawa K."/>
            <person name="de Jong P."/>
            <person name="Grimwood J."/>
            <person name="Chapman J.A."/>
            <person name="Shapiro H."/>
            <person name="Aerts A."/>
            <person name="Otillar R.P."/>
            <person name="Terry A.Y."/>
            <person name="Boore J.L."/>
            <person name="Grigoriev I.V."/>
            <person name="Lindberg D.R."/>
            <person name="Seaver E.C."/>
            <person name="Weisblat D.A."/>
            <person name="Putnam N.H."/>
            <person name="Rokhsar D.S."/>
        </authorList>
    </citation>
    <scope>NUCLEOTIDE SEQUENCE</scope>
</reference>
<dbReference type="EnsemblMetazoa" id="HelroT183167">
    <property type="protein sequence ID" value="HelroP183167"/>
    <property type="gene ID" value="HelroG183167"/>
</dbReference>
<accession>T1FJ91</accession>
<dbReference type="AlphaFoldDB" id="T1FJ91"/>
<proteinExistence type="predicted"/>